<accession>A0AAX0VWU0</accession>
<dbReference type="GO" id="GO:0005886">
    <property type="term" value="C:plasma membrane"/>
    <property type="evidence" value="ECO:0007669"/>
    <property type="project" value="UniProtKB-SubCell"/>
</dbReference>
<dbReference type="PANTHER" id="PTHR43124:SF3">
    <property type="entry name" value="CHLORAMPHENICOL EFFLUX PUMP RV0191"/>
    <property type="match status" value="1"/>
</dbReference>
<dbReference type="Proteomes" id="UP000234878">
    <property type="component" value="Unassembled WGS sequence"/>
</dbReference>
<dbReference type="Pfam" id="PF07690">
    <property type="entry name" value="MFS_1"/>
    <property type="match status" value="1"/>
</dbReference>
<name>A0AAX0VWU0_9PSED</name>
<dbReference type="PROSITE" id="PS00216">
    <property type="entry name" value="SUGAR_TRANSPORT_1"/>
    <property type="match status" value="1"/>
</dbReference>
<evidence type="ECO:0000256" key="3">
    <source>
        <dbReference type="ARBA" id="ARBA00022692"/>
    </source>
</evidence>
<dbReference type="PROSITE" id="PS50850">
    <property type="entry name" value="MFS"/>
    <property type="match status" value="1"/>
</dbReference>
<feature type="transmembrane region" description="Helical" evidence="6">
    <location>
        <begin position="131"/>
        <end position="152"/>
    </location>
</feature>
<dbReference type="AlphaFoldDB" id="A0AAX0VWU0"/>
<evidence type="ECO:0000313" key="9">
    <source>
        <dbReference type="EMBL" id="PLV25109.1"/>
    </source>
</evidence>
<feature type="transmembrane region" description="Helical" evidence="6">
    <location>
        <begin position="97"/>
        <end position="119"/>
    </location>
</feature>
<feature type="transmembrane region" description="Helical" evidence="6">
    <location>
        <begin position="276"/>
        <end position="298"/>
    </location>
</feature>
<evidence type="ECO:0000313" key="10">
    <source>
        <dbReference type="Proteomes" id="UP000234839"/>
    </source>
</evidence>
<feature type="transmembrane region" description="Helical" evidence="6">
    <location>
        <begin position="42"/>
        <end position="61"/>
    </location>
</feature>
<feature type="transmembrane region" description="Helical" evidence="6">
    <location>
        <begin position="336"/>
        <end position="357"/>
    </location>
</feature>
<protein>
    <submittedName>
        <fullName evidence="8">MFS transporter</fullName>
    </submittedName>
</protein>
<sequence length="399" mass="40529">MNPSRLLLAILVVLTALGEISTQLLIPALSRIEQGLGAMPGASVAALSGFVAAFGLGQLLLGPLSDRIGRRPVLIGGLTLYLAATGLMLLADSMIGFIVGRVAQGLGACAALVLARAIVRDAWKAQAAPALALTVIGMLSAIALAPMVGGLLTQWGGWHAPVLASMTIGSTALLLVIAFYRESNLSLDPTAGHPATLARDYFSLLKQRSSRALALTLAGTYGAMFAVIAGSSAVYIHLLGLSSAQYGMVFGITISGLIAGALFTQRKIMQLGPQRIVGFGISLVAAGAALSILVHSVLGLSVLGVSLPQVLVTLGGGMLIPASVAGVVMPNAHRAGLAAGLMGFSQMLGATCSGLLLSALQDGTASPMLGLQGAFAISAFCLFHLMTRKPRSADLTSAI</sequence>
<keyword evidence="4 6" id="KW-1133">Transmembrane helix</keyword>
<dbReference type="Gene3D" id="1.20.1720.10">
    <property type="entry name" value="Multidrug resistance protein D"/>
    <property type="match status" value="1"/>
</dbReference>
<gene>
    <name evidence="8" type="ORF">CXG49_10135</name>
    <name evidence="9" type="ORF">CXG53_04905</name>
</gene>
<dbReference type="SUPFAM" id="SSF103473">
    <property type="entry name" value="MFS general substrate transporter"/>
    <property type="match status" value="1"/>
</dbReference>
<dbReference type="InterPro" id="IPR005829">
    <property type="entry name" value="Sugar_transporter_CS"/>
</dbReference>
<evidence type="ECO:0000256" key="2">
    <source>
        <dbReference type="ARBA" id="ARBA00022475"/>
    </source>
</evidence>
<organism evidence="8 11">
    <name type="scientific">Pseudomonas guariconensis</name>
    <dbReference type="NCBI Taxonomy" id="1288410"/>
    <lineage>
        <taxon>Bacteria</taxon>
        <taxon>Pseudomonadati</taxon>
        <taxon>Pseudomonadota</taxon>
        <taxon>Gammaproteobacteria</taxon>
        <taxon>Pseudomonadales</taxon>
        <taxon>Pseudomonadaceae</taxon>
        <taxon>Pseudomonas</taxon>
    </lineage>
</organism>
<keyword evidence="2" id="KW-1003">Cell membrane</keyword>
<proteinExistence type="predicted"/>
<feature type="transmembrane region" description="Helical" evidence="6">
    <location>
        <begin position="212"/>
        <end position="238"/>
    </location>
</feature>
<dbReference type="RefSeq" id="WP_102081651.1">
    <property type="nucleotide sequence ID" value="NZ_JBKORU010000003.1"/>
</dbReference>
<dbReference type="Proteomes" id="UP000234839">
    <property type="component" value="Unassembled WGS sequence"/>
</dbReference>
<keyword evidence="10" id="KW-1185">Reference proteome</keyword>
<dbReference type="InterPro" id="IPR011701">
    <property type="entry name" value="MFS"/>
</dbReference>
<comment type="subcellular location">
    <subcellularLocation>
        <location evidence="1">Cell membrane</location>
        <topology evidence="1">Multi-pass membrane protein</topology>
    </subcellularLocation>
</comment>
<feature type="transmembrane region" description="Helical" evidence="6">
    <location>
        <begin position="158"/>
        <end position="180"/>
    </location>
</feature>
<evidence type="ECO:0000259" key="7">
    <source>
        <dbReference type="PROSITE" id="PS50850"/>
    </source>
</evidence>
<evidence type="ECO:0000313" key="11">
    <source>
        <dbReference type="Proteomes" id="UP000234878"/>
    </source>
</evidence>
<dbReference type="EMBL" id="PJCQ01000008">
    <property type="protein sequence ID" value="PLV19082.1"/>
    <property type="molecule type" value="Genomic_DNA"/>
</dbReference>
<evidence type="ECO:0000313" key="8">
    <source>
        <dbReference type="EMBL" id="PLV19082.1"/>
    </source>
</evidence>
<feature type="domain" description="Major facilitator superfamily (MFS) profile" evidence="7">
    <location>
        <begin position="7"/>
        <end position="391"/>
    </location>
</feature>
<dbReference type="InterPro" id="IPR020846">
    <property type="entry name" value="MFS_dom"/>
</dbReference>
<feature type="transmembrane region" description="Helical" evidence="6">
    <location>
        <begin position="244"/>
        <end position="264"/>
    </location>
</feature>
<keyword evidence="3 6" id="KW-0812">Transmembrane</keyword>
<dbReference type="EMBL" id="PJCP01000003">
    <property type="protein sequence ID" value="PLV25109.1"/>
    <property type="molecule type" value="Genomic_DNA"/>
</dbReference>
<dbReference type="GO" id="GO:0022857">
    <property type="term" value="F:transmembrane transporter activity"/>
    <property type="evidence" value="ECO:0007669"/>
    <property type="project" value="InterPro"/>
</dbReference>
<keyword evidence="5 6" id="KW-0472">Membrane</keyword>
<evidence type="ECO:0000256" key="4">
    <source>
        <dbReference type="ARBA" id="ARBA00022989"/>
    </source>
</evidence>
<comment type="caution">
    <text evidence="8">The sequence shown here is derived from an EMBL/GenBank/DDBJ whole genome shotgun (WGS) entry which is preliminary data.</text>
</comment>
<dbReference type="PANTHER" id="PTHR43124">
    <property type="entry name" value="PURINE EFFLUX PUMP PBUE"/>
    <property type="match status" value="1"/>
</dbReference>
<feature type="transmembrane region" description="Helical" evidence="6">
    <location>
        <begin position="369"/>
        <end position="387"/>
    </location>
</feature>
<dbReference type="InterPro" id="IPR050189">
    <property type="entry name" value="MFS_Efflux_Transporters"/>
</dbReference>
<feature type="transmembrane region" description="Helical" evidence="6">
    <location>
        <begin position="73"/>
        <end position="91"/>
    </location>
</feature>
<feature type="transmembrane region" description="Helical" evidence="6">
    <location>
        <begin position="310"/>
        <end position="329"/>
    </location>
</feature>
<reference evidence="10 11" key="1">
    <citation type="submission" date="2017-12" db="EMBL/GenBank/DDBJ databases">
        <title>Detection of the carbapenemase gene blaVIM-5 in members of the Pseudomonas putida group isolated from polluted Nigerian wetlands.</title>
        <authorList>
            <person name="Adelowo O."/>
            <person name="Vollmers J."/>
            <person name="Maeusezahl I."/>
            <person name="Kaster A.-K."/>
            <person name="Mueller J.A."/>
        </authorList>
    </citation>
    <scope>NUCLEOTIDE SEQUENCE [LARGE SCALE GENOMIC DNA]</scope>
    <source>
        <strain evidence="9 10">MR119</strain>
        <strain evidence="8 11">MR144</strain>
    </source>
</reference>
<evidence type="ECO:0000256" key="5">
    <source>
        <dbReference type="ARBA" id="ARBA00023136"/>
    </source>
</evidence>
<evidence type="ECO:0000256" key="6">
    <source>
        <dbReference type="SAM" id="Phobius"/>
    </source>
</evidence>
<dbReference type="InterPro" id="IPR036259">
    <property type="entry name" value="MFS_trans_sf"/>
</dbReference>
<evidence type="ECO:0000256" key="1">
    <source>
        <dbReference type="ARBA" id="ARBA00004651"/>
    </source>
</evidence>